<feature type="binding site" evidence="13">
    <location>
        <begin position="17"/>
        <end position="19"/>
    </location>
    <ligand>
        <name>FMN</name>
        <dbReference type="ChEBI" id="CHEBI:58210"/>
    </ligand>
</feature>
<dbReference type="Proteomes" id="UP000033935">
    <property type="component" value="Unassembled WGS sequence"/>
</dbReference>
<evidence type="ECO:0000256" key="4">
    <source>
        <dbReference type="ARBA" id="ARBA00022643"/>
    </source>
</evidence>
<comment type="caution">
    <text evidence="15">The sequence shown here is derived from an EMBL/GenBank/DDBJ whole genome shotgun (WGS) entry which is preliminary data.</text>
</comment>
<keyword evidence="3 11" id="KW-0285">Flavoprotein</keyword>
<keyword evidence="6" id="KW-0521">NADP</keyword>
<feature type="binding site" evidence="13">
    <location>
        <begin position="235"/>
        <end position="236"/>
    </location>
    <ligand>
        <name>FMN</name>
        <dbReference type="ChEBI" id="CHEBI:58210"/>
    </ligand>
</feature>
<comment type="catalytic activity">
    <reaction evidence="9">
        <text>a 5,6-dihydrouridine in tRNA + NADP(+) = a uridine in tRNA + NADPH + H(+)</text>
        <dbReference type="Rhea" id="RHEA:23624"/>
        <dbReference type="Rhea" id="RHEA-COMP:13339"/>
        <dbReference type="Rhea" id="RHEA-COMP:13887"/>
        <dbReference type="ChEBI" id="CHEBI:15378"/>
        <dbReference type="ChEBI" id="CHEBI:57783"/>
        <dbReference type="ChEBI" id="CHEBI:58349"/>
        <dbReference type="ChEBI" id="CHEBI:65315"/>
        <dbReference type="ChEBI" id="CHEBI:74443"/>
    </reaction>
</comment>
<dbReference type="PIRSF" id="PIRSF006621">
    <property type="entry name" value="Dus"/>
    <property type="match status" value="1"/>
</dbReference>
<gene>
    <name evidence="15" type="ORF">UT30_C0002G0041</name>
</gene>
<dbReference type="EC" id="1.3.1.-" evidence="11"/>
<dbReference type="PANTHER" id="PTHR45846:SF1">
    <property type="entry name" value="TRNA-DIHYDROURIDINE(47) SYNTHASE [NAD(P)(+)]-LIKE"/>
    <property type="match status" value="1"/>
</dbReference>
<feature type="binding site" evidence="13">
    <location>
        <position position="180"/>
    </location>
    <ligand>
        <name>FMN</name>
        <dbReference type="ChEBI" id="CHEBI:58210"/>
    </ligand>
</feature>
<feature type="binding site" evidence="13">
    <location>
        <position position="151"/>
    </location>
    <ligand>
        <name>FMN</name>
        <dbReference type="ChEBI" id="CHEBI:58210"/>
    </ligand>
</feature>
<organism evidence="15 16">
    <name type="scientific">Candidatus Uhrbacteria bacterium GW2011_GWF2_39_13</name>
    <dbReference type="NCBI Taxonomy" id="1618995"/>
    <lineage>
        <taxon>Bacteria</taxon>
        <taxon>Candidatus Uhriibacteriota</taxon>
    </lineage>
</organism>
<feature type="active site" description="Proton donor" evidence="12">
    <location>
        <position position="112"/>
    </location>
</feature>
<name>A0A0G0MLM7_9BACT</name>
<dbReference type="NCBIfam" id="TIGR00737">
    <property type="entry name" value="nifR3_yhdG"/>
    <property type="match status" value="1"/>
</dbReference>
<evidence type="ECO:0000256" key="9">
    <source>
        <dbReference type="ARBA" id="ARBA00048205"/>
    </source>
</evidence>
<keyword evidence="13" id="KW-0547">Nucleotide-binding</keyword>
<dbReference type="InterPro" id="IPR013785">
    <property type="entry name" value="Aldolase_TIM"/>
</dbReference>
<evidence type="ECO:0000256" key="1">
    <source>
        <dbReference type="ARBA" id="ARBA00002790"/>
    </source>
</evidence>
<keyword evidence="4 11" id="KW-0288">FMN</keyword>
<accession>A0A0G0MLM7</accession>
<comment type="catalytic activity">
    <reaction evidence="10">
        <text>a 5,6-dihydrouridine in tRNA + NAD(+) = a uridine in tRNA + NADH + H(+)</text>
        <dbReference type="Rhea" id="RHEA:54452"/>
        <dbReference type="Rhea" id="RHEA-COMP:13339"/>
        <dbReference type="Rhea" id="RHEA-COMP:13887"/>
        <dbReference type="ChEBI" id="CHEBI:15378"/>
        <dbReference type="ChEBI" id="CHEBI:57540"/>
        <dbReference type="ChEBI" id="CHEBI:57945"/>
        <dbReference type="ChEBI" id="CHEBI:65315"/>
        <dbReference type="ChEBI" id="CHEBI:74443"/>
    </reaction>
</comment>
<dbReference type="GO" id="GO:0050660">
    <property type="term" value="F:flavin adenine dinucleotide binding"/>
    <property type="evidence" value="ECO:0007669"/>
    <property type="project" value="InterPro"/>
</dbReference>
<comment type="function">
    <text evidence="1 11">Catalyzes the synthesis of 5,6-dihydrouridine (D), a modified base found in the D-loop of most tRNAs, via the reduction of the C5-C6 double bond in target uridines.</text>
</comment>
<keyword evidence="8 11" id="KW-0560">Oxidoreductase</keyword>
<reference evidence="15 16" key="1">
    <citation type="journal article" date="2015" name="Nature">
        <title>rRNA introns, odd ribosomes, and small enigmatic genomes across a large radiation of phyla.</title>
        <authorList>
            <person name="Brown C.T."/>
            <person name="Hug L.A."/>
            <person name="Thomas B.C."/>
            <person name="Sharon I."/>
            <person name="Castelle C.J."/>
            <person name="Singh A."/>
            <person name="Wilkins M.J."/>
            <person name="Williams K.H."/>
            <person name="Banfield J.F."/>
        </authorList>
    </citation>
    <scope>NUCLEOTIDE SEQUENCE [LARGE SCALE GENOMIC DNA]</scope>
</reference>
<evidence type="ECO:0000256" key="5">
    <source>
        <dbReference type="ARBA" id="ARBA00022694"/>
    </source>
</evidence>
<dbReference type="SUPFAM" id="SSF51395">
    <property type="entry name" value="FMN-linked oxidoreductases"/>
    <property type="match status" value="1"/>
</dbReference>
<dbReference type="PANTHER" id="PTHR45846">
    <property type="entry name" value="TRNA-DIHYDROURIDINE(47) SYNTHASE [NAD(P)(+)]-LIKE"/>
    <property type="match status" value="1"/>
</dbReference>
<dbReference type="InterPro" id="IPR004652">
    <property type="entry name" value="DusB-like"/>
</dbReference>
<dbReference type="GO" id="GO:0000049">
    <property type="term" value="F:tRNA binding"/>
    <property type="evidence" value="ECO:0007669"/>
    <property type="project" value="UniProtKB-KW"/>
</dbReference>
<dbReference type="AlphaFoldDB" id="A0A0G0MLM7"/>
<dbReference type="InterPro" id="IPR024036">
    <property type="entry name" value="tRNA-dHydroUridine_Synthase_C"/>
</dbReference>
<evidence type="ECO:0000256" key="2">
    <source>
        <dbReference type="ARBA" id="ARBA00022555"/>
    </source>
</evidence>
<evidence type="ECO:0000256" key="6">
    <source>
        <dbReference type="ARBA" id="ARBA00022857"/>
    </source>
</evidence>
<feature type="domain" description="DUS-like FMN-binding" evidence="14">
    <location>
        <begin position="15"/>
        <end position="320"/>
    </location>
</feature>
<evidence type="ECO:0000256" key="12">
    <source>
        <dbReference type="PIRSR" id="PIRSR006621-1"/>
    </source>
</evidence>
<dbReference type="Gene3D" id="1.10.1200.80">
    <property type="entry name" value="Putative flavin oxidoreducatase, domain 2"/>
    <property type="match status" value="1"/>
</dbReference>
<evidence type="ECO:0000256" key="11">
    <source>
        <dbReference type="PIRNR" id="PIRNR006621"/>
    </source>
</evidence>
<dbReference type="PATRIC" id="fig|1618995.3.peg.139"/>
<sequence>MKLDWSKIQNPIIALSPMADMTDQSFCRVVKDVSKQGSLMNGFGSPIVFREMVSAEAVVRGNEKTLGMTDIHPDERPIVQQLFGSDPDTLAEAARIIEEQHHPEGFDLNMGCPVYKIVHNFNGAALMKEPALAAKIIQKIKSVISVPLSIKIRTGWSDPKECLEFSKVIEAAGADLITVHGRTKIQGYSGESDWNIIKDVKKGISIPVLANGDIHTTALTFEALKTTQCNGVLIARGALGNPWIFSQIESLLAGKPPKQISLEERIRVIKQHLDYHTEQYGERGIPTFRKHLTWYLRGIPKAKIYKEQLHTAQTQEQVCLILDHLLSDGVVEETISDRDANHPHATRRIFMKK</sequence>
<keyword evidence="7" id="KW-0694">RNA-binding</keyword>
<dbReference type="CDD" id="cd02801">
    <property type="entry name" value="DUS_like_FMN"/>
    <property type="match status" value="1"/>
</dbReference>
<feature type="binding site" evidence="13">
    <location>
        <position position="81"/>
    </location>
    <ligand>
        <name>FMN</name>
        <dbReference type="ChEBI" id="CHEBI:58210"/>
    </ligand>
</feature>
<evidence type="ECO:0000259" key="14">
    <source>
        <dbReference type="Pfam" id="PF01207"/>
    </source>
</evidence>
<dbReference type="EMBL" id="LBWG01000002">
    <property type="protein sequence ID" value="KKR04924.1"/>
    <property type="molecule type" value="Genomic_DNA"/>
</dbReference>
<proteinExistence type="inferred from homology"/>
<keyword evidence="5 11" id="KW-0819">tRNA processing</keyword>
<evidence type="ECO:0000313" key="15">
    <source>
        <dbReference type="EMBL" id="KKR04924.1"/>
    </source>
</evidence>
<dbReference type="InterPro" id="IPR035587">
    <property type="entry name" value="DUS-like_FMN-bd"/>
</dbReference>
<evidence type="ECO:0000256" key="10">
    <source>
        <dbReference type="ARBA" id="ARBA00048802"/>
    </source>
</evidence>
<dbReference type="InterPro" id="IPR001269">
    <property type="entry name" value="DUS_fam"/>
</dbReference>
<dbReference type="Gene3D" id="3.20.20.70">
    <property type="entry name" value="Aldolase class I"/>
    <property type="match status" value="1"/>
</dbReference>
<evidence type="ECO:0000256" key="13">
    <source>
        <dbReference type="PIRSR" id="PIRSR006621-2"/>
    </source>
</evidence>
<evidence type="ECO:0000256" key="8">
    <source>
        <dbReference type="ARBA" id="ARBA00023002"/>
    </source>
</evidence>
<evidence type="ECO:0000256" key="7">
    <source>
        <dbReference type="ARBA" id="ARBA00022884"/>
    </source>
</evidence>
<comment type="cofactor">
    <cofactor evidence="11 13">
        <name>FMN</name>
        <dbReference type="ChEBI" id="CHEBI:58210"/>
    </cofactor>
</comment>
<comment type="similarity">
    <text evidence="11">Belongs to the dus family.</text>
</comment>
<evidence type="ECO:0000313" key="16">
    <source>
        <dbReference type="Proteomes" id="UP000033935"/>
    </source>
</evidence>
<keyword evidence="2" id="KW-0820">tRNA-binding</keyword>
<dbReference type="Pfam" id="PF01207">
    <property type="entry name" value="Dus"/>
    <property type="match status" value="1"/>
</dbReference>
<protein>
    <recommendedName>
        <fullName evidence="11">tRNA-dihydrouridine synthase</fullName>
        <ecNumber evidence="11">1.3.1.-</ecNumber>
    </recommendedName>
</protein>
<dbReference type="GO" id="GO:0017150">
    <property type="term" value="F:tRNA dihydrouridine synthase activity"/>
    <property type="evidence" value="ECO:0007669"/>
    <property type="project" value="InterPro"/>
</dbReference>
<evidence type="ECO:0000256" key="3">
    <source>
        <dbReference type="ARBA" id="ARBA00022630"/>
    </source>
</evidence>